<feature type="domain" description="DUF7353" evidence="2">
    <location>
        <begin position="72"/>
        <end position="101"/>
    </location>
</feature>
<evidence type="ECO:0000313" key="3">
    <source>
        <dbReference type="EMBL" id="CUE83545.1"/>
    </source>
</evidence>
<feature type="compositionally biased region" description="Low complexity" evidence="1">
    <location>
        <begin position="25"/>
        <end position="57"/>
    </location>
</feature>
<name>A0A0S4IJF9_BODSA</name>
<proteinExistence type="predicted"/>
<evidence type="ECO:0000313" key="4">
    <source>
        <dbReference type="Proteomes" id="UP000051952"/>
    </source>
</evidence>
<dbReference type="Pfam" id="PF24044">
    <property type="entry name" value="DUF7353"/>
    <property type="match status" value="1"/>
</dbReference>
<sequence length="177" mass="18731">MNAAGQLAVREDAALNAIKAKLGIATSGGSNHNNNNNANPNGSTSTNNTTGTAAPNNTGGGGGMSSQLQSIVDVFLLRFMRNKKLNIDETMEKLRRRREFEGSLSGISVTPACTAAGRAGIAGDLGASGPSSKGQLQQELREERDRRIALEHKKKKCCWSTCKLSPCTVAPNRKLFS</sequence>
<keyword evidence="4" id="KW-1185">Reference proteome</keyword>
<organism evidence="3 4">
    <name type="scientific">Bodo saltans</name>
    <name type="common">Flagellated protozoan</name>
    <dbReference type="NCBI Taxonomy" id="75058"/>
    <lineage>
        <taxon>Eukaryota</taxon>
        <taxon>Discoba</taxon>
        <taxon>Euglenozoa</taxon>
        <taxon>Kinetoplastea</taxon>
        <taxon>Metakinetoplastina</taxon>
        <taxon>Eubodonida</taxon>
        <taxon>Bodonidae</taxon>
        <taxon>Bodo</taxon>
    </lineage>
</organism>
<dbReference type="InterPro" id="IPR055777">
    <property type="entry name" value="DUF7353"/>
</dbReference>
<gene>
    <name evidence="3" type="ORF">BSAL_56730</name>
</gene>
<dbReference type="VEuPathDB" id="TriTrypDB:BSAL_56730"/>
<dbReference type="AlphaFoldDB" id="A0A0S4IJF9"/>
<evidence type="ECO:0000259" key="2">
    <source>
        <dbReference type="Pfam" id="PF24044"/>
    </source>
</evidence>
<dbReference type="Proteomes" id="UP000051952">
    <property type="component" value="Unassembled WGS sequence"/>
</dbReference>
<reference evidence="4" key="1">
    <citation type="submission" date="2015-09" db="EMBL/GenBank/DDBJ databases">
        <authorList>
            <consortium name="Pathogen Informatics"/>
        </authorList>
    </citation>
    <scope>NUCLEOTIDE SEQUENCE [LARGE SCALE GENOMIC DNA]</scope>
    <source>
        <strain evidence="4">Lake Konstanz</strain>
    </source>
</reference>
<feature type="region of interest" description="Disordered" evidence="1">
    <location>
        <begin position="25"/>
        <end position="65"/>
    </location>
</feature>
<dbReference type="EMBL" id="CYKH01000202">
    <property type="protein sequence ID" value="CUE83545.1"/>
    <property type="molecule type" value="Genomic_DNA"/>
</dbReference>
<evidence type="ECO:0000256" key="1">
    <source>
        <dbReference type="SAM" id="MobiDB-lite"/>
    </source>
</evidence>
<protein>
    <recommendedName>
        <fullName evidence="2">DUF7353 domain-containing protein</fullName>
    </recommendedName>
</protein>
<accession>A0A0S4IJF9</accession>